<protein>
    <submittedName>
        <fullName evidence="1">Uncharacterized protein</fullName>
    </submittedName>
</protein>
<reference evidence="1" key="1">
    <citation type="submission" date="2021-01" db="EMBL/GenBank/DDBJ databases">
        <title>Complete genome sequence of Clostridiales bacterium R-7.</title>
        <authorList>
            <person name="Mahoney-Kurpe S.C."/>
            <person name="Palevich N."/>
            <person name="Koike S."/>
            <person name="Moon C.D."/>
            <person name="Attwood G.T."/>
        </authorList>
    </citation>
    <scope>NUCLEOTIDE SEQUENCE</scope>
    <source>
        <strain evidence="1">R-7</strain>
    </source>
</reference>
<proteinExistence type="predicted"/>
<dbReference type="Proteomes" id="UP000682782">
    <property type="component" value="Chromosome"/>
</dbReference>
<sequence>MKRTFAFILSLMMALSVLAVGLADEAAAGDEAEFVVPKVVPAKGMEDFTGEWFICRVVCEDGKVIGREEMIAEDNLPDSGVDITITEDRILLFDMDEDDGDPIIKPEYVPEDGTLKLVNGRDEPPVLRMNDNGMLSCFVQLSEKVQYTVYFARK</sequence>
<organism evidence="1 2">
    <name type="scientific">Aristaeella hokkaidonensis</name>
    <dbReference type="NCBI Taxonomy" id="3046382"/>
    <lineage>
        <taxon>Bacteria</taxon>
        <taxon>Bacillati</taxon>
        <taxon>Bacillota</taxon>
        <taxon>Clostridia</taxon>
        <taxon>Eubacteriales</taxon>
        <taxon>Aristaeellaceae</taxon>
        <taxon>Aristaeella</taxon>
    </lineage>
</organism>
<keyword evidence="2" id="KW-1185">Reference proteome</keyword>
<evidence type="ECO:0000313" key="1">
    <source>
        <dbReference type="EMBL" id="QUC66126.1"/>
    </source>
</evidence>
<gene>
    <name evidence="1" type="ORF">JYE49_09620</name>
</gene>
<accession>A0AC61MV62</accession>
<name>A0AC61MV62_9FIRM</name>
<dbReference type="EMBL" id="CP068393">
    <property type="protein sequence ID" value="QUC66126.1"/>
    <property type="molecule type" value="Genomic_DNA"/>
</dbReference>
<evidence type="ECO:0000313" key="2">
    <source>
        <dbReference type="Proteomes" id="UP000682782"/>
    </source>
</evidence>